<sequence length="107" mass="12652">THLNPTWSDSEVSIDGYHCVRRDRITSKGGGLIVYIPYALNFNIRSDIQVSDEYYEIEYLWIEFLFQNSKSILVNFLYQPDTSNKWRAQFENLLKIADNEDKEILIL</sequence>
<comment type="caution">
    <text evidence="1">The sequence shown here is derived from an EMBL/GenBank/DDBJ whole genome shotgun (WGS) entry which is preliminary data.</text>
</comment>
<keyword evidence="2" id="KW-1185">Reference proteome</keyword>
<feature type="non-terminal residue" evidence="1">
    <location>
        <position position="107"/>
    </location>
</feature>
<gene>
    <name evidence="1" type="ORF">PACLA_8A036015</name>
</gene>
<evidence type="ECO:0000313" key="1">
    <source>
        <dbReference type="EMBL" id="CAB4029440.1"/>
    </source>
</evidence>
<evidence type="ECO:0000313" key="2">
    <source>
        <dbReference type="Proteomes" id="UP001152795"/>
    </source>
</evidence>
<protein>
    <submittedName>
        <fullName evidence="1">Rna-directed dna polymerase from mobile element jockey</fullName>
    </submittedName>
</protein>
<keyword evidence="1" id="KW-0808">Transferase</keyword>
<dbReference type="EMBL" id="CACRXK020016175">
    <property type="protein sequence ID" value="CAB4029440.1"/>
    <property type="molecule type" value="Genomic_DNA"/>
</dbReference>
<feature type="non-terminal residue" evidence="1">
    <location>
        <position position="1"/>
    </location>
</feature>
<dbReference type="Proteomes" id="UP001152795">
    <property type="component" value="Unassembled WGS sequence"/>
</dbReference>
<accession>A0A7D9LB68</accession>
<name>A0A7D9LB68_PARCT</name>
<keyword evidence="1" id="KW-0548">Nucleotidyltransferase</keyword>
<organism evidence="1 2">
    <name type="scientific">Paramuricea clavata</name>
    <name type="common">Red gorgonian</name>
    <name type="synonym">Violescent sea-whip</name>
    <dbReference type="NCBI Taxonomy" id="317549"/>
    <lineage>
        <taxon>Eukaryota</taxon>
        <taxon>Metazoa</taxon>
        <taxon>Cnidaria</taxon>
        <taxon>Anthozoa</taxon>
        <taxon>Octocorallia</taxon>
        <taxon>Malacalcyonacea</taxon>
        <taxon>Plexauridae</taxon>
        <taxon>Paramuricea</taxon>
    </lineage>
</organism>
<reference evidence="1" key="1">
    <citation type="submission" date="2020-04" db="EMBL/GenBank/DDBJ databases">
        <authorList>
            <person name="Alioto T."/>
            <person name="Alioto T."/>
            <person name="Gomez Garrido J."/>
        </authorList>
    </citation>
    <scope>NUCLEOTIDE SEQUENCE</scope>
    <source>
        <strain evidence="1">A484AB</strain>
    </source>
</reference>
<dbReference type="OrthoDB" id="5953030at2759"/>
<keyword evidence="1" id="KW-0695">RNA-directed DNA polymerase</keyword>
<dbReference type="AlphaFoldDB" id="A0A7D9LB68"/>
<proteinExistence type="predicted"/>
<dbReference type="GO" id="GO:0003964">
    <property type="term" value="F:RNA-directed DNA polymerase activity"/>
    <property type="evidence" value="ECO:0007669"/>
    <property type="project" value="UniProtKB-KW"/>
</dbReference>